<dbReference type="InterPro" id="IPR000477">
    <property type="entry name" value="RT_dom"/>
</dbReference>
<gene>
    <name evidence="2" type="ORF">Tci_008001</name>
</gene>
<dbReference type="SUPFAM" id="SSF56672">
    <property type="entry name" value="DNA/RNA polymerases"/>
    <property type="match status" value="1"/>
</dbReference>
<dbReference type="InterPro" id="IPR052343">
    <property type="entry name" value="Retrotransposon-Effector_Assoc"/>
</dbReference>
<sequence>MREFKVCVQAMEVVDVNSTGLHLTWNQKSKGFNGILKKIDRIMGNLQFNNDFPGPFAIFQPYHIPDHSPYVLRIPMVTKPKPKPFKFSNFLKYKEGFREIMETGWGVNLEGCVMFRVVKRLKGLKSPFRKLLHNHGNLHERVNKIRIEFNEAQKAIYRDLSSSILCEEHAHYLLAFKEVQLDEERFLKQKAKIEWLKASDSNTTYFHKTVKSKCAKNMIEMFLRIEGVTIPLDDHDLFTRVLDDAKADFMVRDVSNDEVKNVIFYIRDDRVPGPDGFTTAFFKKAWDVVGGEITCAVREFFSNGKLLKELNHTIISLIPKVTTPARINDYQPISCCNVLYKCISKIIANRVKEGLGDILSINQSAFVFGRRISDNILLTQELIRNYHKIRGSPRCAFKVDIQKAYDTVDWSFLETILVGKRGLRQGDPLSPYLFTLVMEILTLILERRVHDSDEF</sequence>
<dbReference type="EMBL" id="BKCJ010000760">
    <property type="protein sequence ID" value="GEU36023.1"/>
    <property type="molecule type" value="Genomic_DNA"/>
</dbReference>
<name>A0A6L2JG66_TANCI</name>
<dbReference type="PANTHER" id="PTHR46890">
    <property type="entry name" value="NON-LTR RETROLELEMENT REVERSE TRANSCRIPTASE-LIKE PROTEIN-RELATED"/>
    <property type="match status" value="1"/>
</dbReference>
<organism evidence="2">
    <name type="scientific">Tanacetum cinerariifolium</name>
    <name type="common">Dalmatian daisy</name>
    <name type="synonym">Chrysanthemum cinerariifolium</name>
    <dbReference type="NCBI Taxonomy" id="118510"/>
    <lineage>
        <taxon>Eukaryota</taxon>
        <taxon>Viridiplantae</taxon>
        <taxon>Streptophyta</taxon>
        <taxon>Embryophyta</taxon>
        <taxon>Tracheophyta</taxon>
        <taxon>Spermatophyta</taxon>
        <taxon>Magnoliopsida</taxon>
        <taxon>eudicotyledons</taxon>
        <taxon>Gunneridae</taxon>
        <taxon>Pentapetalae</taxon>
        <taxon>asterids</taxon>
        <taxon>campanulids</taxon>
        <taxon>Asterales</taxon>
        <taxon>Asteraceae</taxon>
        <taxon>Asteroideae</taxon>
        <taxon>Anthemideae</taxon>
        <taxon>Anthemidinae</taxon>
        <taxon>Tanacetum</taxon>
    </lineage>
</organism>
<protein>
    <recommendedName>
        <fullName evidence="1">Reverse transcriptase domain-containing protein</fullName>
    </recommendedName>
</protein>
<dbReference type="InterPro" id="IPR043502">
    <property type="entry name" value="DNA/RNA_pol_sf"/>
</dbReference>
<accession>A0A6L2JG66</accession>
<evidence type="ECO:0000259" key="1">
    <source>
        <dbReference type="Pfam" id="PF00078"/>
    </source>
</evidence>
<dbReference type="Pfam" id="PF00078">
    <property type="entry name" value="RVT_1"/>
    <property type="match status" value="1"/>
</dbReference>
<dbReference type="AlphaFoldDB" id="A0A6L2JG66"/>
<dbReference type="CDD" id="cd01650">
    <property type="entry name" value="RT_nLTR_like"/>
    <property type="match status" value="1"/>
</dbReference>
<reference evidence="2" key="1">
    <citation type="journal article" date="2019" name="Sci. Rep.">
        <title>Draft genome of Tanacetum cinerariifolium, the natural source of mosquito coil.</title>
        <authorList>
            <person name="Yamashiro T."/>
            <person name="Shiraishi A."/>
            <person name="Satake H."/>
            <person name="Nakayama K."/>
        </authorList>
    </citation>
    <scope>NUCLEOTIDE SEQUENCE</scope>
</reference>
<proteinExistence type="predicted"/>
<evidence type="ECO:0000313" key="2">
    <source>
        <dbReference type="EMBL" id="GEU36023.1"/>
    </source>
</evidence>
<comment type="caution">
    <text evidence="2">The sequence shown here is derived from an EMBL/GenBank/DDBJ whole genome shotgun (WGS) entry which is preliminary data.</text>
</comment>
<dbReference type="PANTHER" id="PTHR46890:SF48">
    <property type="entry name" value="RNA-DIRECTED DNA POLYMERASE"/>
    <property type="match status" value="1"/>
</dbReference>
<feature type="domain" description="Reverse transcriptase" evidence="1">
    <location>
        <begin position="319"/>
        <end position="442"/>
    </location>
</feature>